<keyword evidence="2" id="KW-1185">Reference proteome</keyword>
<name>A0A6H5I896_9HYME</name>
<dbReference type="OrthoDB" id="1101576at2759"/>
<organism evidence="1 2">
    <name type="scientific">Trichogramma brassicae</name>
    <dbReference type="NCBI Taxonomy" id="86971"/>
    <lineage>
        <taxon>Eukaryota</taxon>
        <taxon>Metazoa</taxon>
        <taxon>Ecdysozoa</taxon>
        <taxon>Arthropoda</taxon>
        <taxon>Hexapoda</taxon>
        <taxon>Insecta</taxon>
        <taxon>Pterygota</taxon>
        <taxon>Neoptera</taxon>
        <taxon>Endopterygota</taxon>
        <taxon>Hymenoptera</taxon>
        <taxon>Apocrita</taxon>
        <taxon>Proctotrupomorpha</taxon>
        <taxon>Chalcidoidea</taxon>
        <taxon>Trichogrammatidae</taxon>
        <taxon>Trichogramma</taxon>
    </lineage>
</organism>
<sequence>MKNKNMLKHINATPRSIQYLPLPAGHTIGKPEPCCQLRFEPGVLESLRAKVRAGPIPAEREGPIRQVGVAAGRWTGCWQLRQASSPPASQRECQRHLAGTVLASLEKALADTAHANRFFLRSGGREYVNFALLKAIVLCGPVFRRYELAAMVGNYGTLLLRGPTRTWPSLLSLKKKKSPHPTVSALSLLRARAYLARSVLQHAGLDLSEQRLRLADRVASRQGKPHNIGEELILPAINEFQSRPSAGWSPPTTLPPHQLGFSAVRLSCNV</sequence>
<reference evidence="1 2" key="1">
    <citation type="submission" date="2020-02" db="EMBL/GenBank/DDBJ databases">
        <authorList>
            <person name="Ferguson B K."/>
        </authorList>
    </citation>
    <scope>NUCLEOTIDE SEQUENCE [LARGE SCALE GENOMIC DNA]</scope>
</reference>
<evidence type="ECO:0000313" key="2">
    <source>
        <dbReference type="Proteomes" id="UP000479190"/>
    </source>
</evidence>
<proteinExistence type="predicted"/>
<protein>
    <submittedName>
        <fullName evidence="1">Uncharacterized protein</fullName>
    </submittedName>
</protein>
<evidence type="ECO:0000313" key="1">
    <source>
        <dbReference type="EMBL" id="CAB0032665.1"/>
    </source>
</evidence>
<gene>
    <name evidence="1" type="ORF">TBRA_LOCUS4594</name>
</gene>
<dbReference type="EMBL" id="CADCXV010000686">
    <property type="protein sequence ID" value="CAB0032665.1"/>
    <property type="molecule type" value="Genomic_DNA"/>
</dbReference>
<accession>A0A6H5I896</accession>
<dbReference type="AlphaFoldDB" id="A0A6H5I896"/>
<dbReference type="Proteomes" id="UP000479190">
    <property type="component" value="Unassembled WGS sequence"/>
</dbReference>